<reference evidence="5" key="2">
    <citation type="submission" date="2025-08" db="UniProtKB">
        <authorList>
            <consortium name="Ensembl"/>
        </authorList>
    </citation>
    <scope>IDENTIFICATION</scope>
</reference>
<dbReference type="InterPro" id="IPR000010">
    <property type="entry name" value="Cystatin_dom"/>
</dbReference>
<feature type="domain" description="Cystatin" evidence="4">
    <location>
        <begin position="21"/>
        <end position="128"/>
    </location>
</feature>
<dbReference type="GO" id="GO:0005737">
    <property type="term" value="C:cytoplasm"/>
    <property type="evidence" value="ECO:0007669"/>
    <property type="project" value="TreeGrafter"/>
</dbReference>
<dbReference type="GeneID" id="114476467"/>
<evidence type="ECO:0000259" key="4">
    <source>
        <dbReference type="SMART" id="SM00043"/>
    </source>
</evidence>
<name>A0A8C5NGN1_GOUWI</name>
<evidence type="ECO:0000256" key="1">
    <source>
        <dbReference type="ARBA" id="ARBA00009403"/>
    </source>
</evidence>
<comment type="similarity">
    <text evidence="1">Belongs to the cystatin family.</text>
</comment>
<accession>A0A8C5NGN1</accession>
<dbReference type="AlphaFoldDB" id="A0A8C5NGN1"/>
<organism evidence="5 6">
    <name type="scientific">Gouania willdenowi</name>
    <name type="common">Blunt-snouted clingfish</name>
    <name type="synonym">Lepadogaster willdenowi</name>
    <dbReference type="NCBI Taxonomy" id="441366"/>
    <lineage>
        <taxon>Eukaryota</taxon>
        <taxon>Metazoa</taxon>
        <taxon>Chordata</taxon>
        <taxon>Craniata</taxon>
        <taxon>Vertebrata</taxon>
        <taxon>Euteleostomi</taxon>
        <taxon>Actinopterygii</taxon>
        <taxon>Neopterygii</taxon>
        <taxon>Teleostei</taxon>
        <taxon>Neoteleostei</taxon>
        <taxon>Acanthomorphata</taxon>
        <taxon>Ovalentaria</taxon>
        <taxon>Blenniimorphae</taxon>
        <taxon>Blenniiformes</taxon>
        <taxon>Gobiesocoidei</taxon>
        <taxon>Gobiesocidae</taxon>
        <taxon>Gobiesocinae</taxon>
        <taxon>Gouania</taxon>
    </lineage>
</organism>
<feature type="chain" id="PRO_5034797909" evidence="3">
    <location>
        <begin position="20"/>
        <end position="129"/>
    </location>
</feature>
<dbReference type="PROSITE" id="PS00287">
    <property type="entry name" value="CYSTATIN"/>
    <property type="match status" value="1"/>
</dbReference>
<reference evidence="5" key="3">
    <citation type="submission" date="2025-09" db="UniProtKB">
        <authorList>
            <consortium name="Ensembl"/>
        </authorList>
    </citation>
    <scope>IDENTIFICATION</scope>
</reference>
<dbReference type="CTD" id="1471"/>
<keyword evidence="3" id="KW-0732">Signal</keyword>
<dbReference type="RefSeq" id="XP_028323805.1">
    <property type="nucleotide sequence ID" value="XM_028468004.1"/>
</dbReference>
<feature type="signal peptide" evidence="3">
    <location>
        <begin position="1"/>
        <end position="19"/>
    </location>
</feature>
<dbReference type="CDD" id="cd00042">
    <property type="entry name" value="CY"/>
    <property type="match status" value="1"/>
</dbReference>
<protein>
    <submittedName>
        <fullName evidence="5">Cystatin-C-like</fullName>
    </submittedName>
</protein>
<dbReference type="InterPro" id="IPR046350">
    <property type="entry name" value="Cystatin_sf"/>
</dbReference>
<dbReference type="Pfam" id="PF00031">
    <property type="entry name" value="Cystatin"/>
    <property type="match status" value="1"/>
</dbReference>
<dbReference type="PANTHER" id="PTHR46186:SF12">
    <property type="entry name" value="CYSTATIN C (AMYLOID ANGIOPATHY AND CEREBRAL HEMORRHAGE)-RELATED"/>
    <property type="match status" value="1"/>
</dbReference>
<dbReference type="GO" id="GO:0004869">
    <property type="term" value="F:cysteine-type endopeptidase inhibitor activity"/>
    <property type="evidence" value="ECO:0007669"/>
    <property type="project" value="InterPro"/>
</dbReference>
<keyword evidence="6" id="KW-1185">Reference proteome</keyword>
<evidence type="ECO:0000313" key="5">
    <source>
        <dbReference type="Ensembl" id="ENSGWIP00000054013.1"/>
    </source>
</evidence>
<dbReference type="Proteomes" id="UP000694680">
    <property type="component" value="Chromosome 15"/>
</dbReference>
<sequence>MAKTLFLAVFAAVLAVSLGGMMTGGWRDVHVNDSNARDALKFAVDSRNNLSNDMYRHDVLEVVKIEQQVVSGMKYRITANLTRTACRKSDFNETCSTNQNQDSATSYQCTFTIWSKPWEKFNKVLEEKC</sequence>
<dbReference type="FunFam" id="3.10.450.10:FF:000004">
    <property type="entry name" value="Cystatin C"/>
    <property type="match status" value="1"/>
</dbReference>
<reference evidence="5" key="1">
    <citation type="submission" date="2020-06" db="EMBL/GenBank/DDBJ databases">
        <authorList>
            <consortium name="Wellcome Sanger Institute Data Sharing"/>
        </authorList>
    </citation>
    <scope>NUCLEOTIDE SEQUENCE [LARGE SCALE GENOMIC DNA]</scope>
</reference>
<keyword evidence="2" id="KW-1015">Disulfide bond</keyword>
<dbReference type="InterPro" id="IPR018073">
    <property type="entry name" value="Prot_inh_cystat_CS"/>
</dbReference>
<evidence type="ECO:0000256" key="3">
    <source>
        <dbReference type="SAM" id="SignalP"/>
    </source>
</evidence>
<dbReference type="SMART" id="SM00043">
    <property type="entry name" value="CY"/>
    <property type="match status" value="1"/>
</dbReference>
<evidence type="ECO:0000313" key="6">
    <source>
        <dbReference type="Proteomes" id="UP000694680"/>
    </source>
</evidence>
<dbReference type="GO" id="GO:0005615">
    <property type="term" value="C:extracellular space"/>
    <property type="evidence" value="ECO:0007669"/>
    <property type="project" value="TreeGrafter"/>
</dbReference>
<dbReference type="Gene3D" id="3.10.450.10">
    <property type="match status" value="1"/>
</dbReference>
<dbReference type="Ensembl" id="ENSGWIT00000058223.1">
    <property type="protein sequence ID" value="ENSGWIP00000054013.1"/>
    <property type="gene ID" value="ENSGWIG00000025894.1"/>
</dbReference>
<gene>
    <name evidence="5" type="primary">cst3</name>
</gene>
<proteinExistence type="inferred from homology"/>
<dbReference type="GO" id="GO:0031982">
    <property type="term" value="C:vesicle"/>
    <property type="evidence" value="ECO:0007669"/>
    <property type="project" value="TreeGrafter"/>
</dbReference>
<dbReference type="OrthoDB" id="1908104at2759"/>
<dbReference type="SUPFAM" id="SSF54403">
    <property type="entry name" value="Cystatin/monellin"/>
    <property type="match status" value="1"/>
</dbReference>
<dbReference type="PANTHER" id="PTHR46186">
    <property type="entry name" value="CYSTATIN"/>
    <property type="match status" value="1"/>
</dbReference>
<evidence type="ECO:0000256" key="2">
    <source>
        <dbReference type="ARBA" id="ARBA00023157"/>
    </source>
</evidence>